<dbReference type="STRING" id="1453498.LG45_03290"/>
<comment type="caution">
    <text evidence="2">The sequence shown here is derived from an EMBL/GenBank/DDBJ whole genome shotgun (WGS) entry which is preliminary data.</text>
</comment>
<accession>A0A095U276</accession>
<reference evidence="2 3" key="1">
    <citation type="submission" date="2014-09" db="EMBL/GenBank/DDBJ databases">
        <title>Whole Genome Shotgun of Flavobacterium aquatile LMG 4008.</title>
        <authorList>
            <person name="Gale A.N."/>
            <person name="Pipes S.E."/>
            <person name="Newman J.D."/>
        </authorList>
    </citation>
    <scope>NUCLEOTIDE SEQUENCE [LARGE SCALE GENOMIC DNA]</scope>
    <source>
        <strain evidence="2 3">LMG 4008</strain>
    </source>
</reference>
<protein>
    <recommendedName>
        <fullName evidence="4">Hydrolase</fullName>
    </recommendedName>
</protein>
<keyword evidence="1" id="KW-0812">Transmembrane</keyword>
<keyword evidence="1" id="KW-0472">Membrane</keyword>
<keyword evidence="1" id="KW-1133">Transmembrane helix</keyword>
<dbReference type="RefSeq" id="WP_035124348.1">
    <property type="nucleotide sequence ID" value="NZ_JRHH01000002.1"/>
</dbReference>
<organism evidence="2 3">
    <name type="scientific">Flavobacterium aquatile LMG 4008 = ATCC 11947</name>
    <dbReference type="NCBI Taxonomy" id="1453498"/>
    <lineage>
        <taxon>Bacteria</taxon>
        <taxon>Pseudomonadati</taxon>
        <taxon>Bacteroidota</taxon>
        <taxon>Flavobacteriia</taxon>
        <taxon>Flavobacteriales</taxon>
        <taxon>Flavobacteriaceae</taxon>
        <taxon>Flavobacterium</taxon>
    </lineage>
</organism>
<gene>
    <name evidence="2" type="ORF">LG45_03290</name>
</gene>
<evidence type="ECO:0008006" key="4">
    <source>
        <dbReference type="Google" id="ProtNLM"/>
    </source>
</evidence>
<evidence type="ECO:0000313" key="2">
    <source>
        <dbReference type="EMBL" id="KGD68683.1"/>
    </source>
</evidence>
<proteinExistence type="predicted"/>
<evidence type="ECO:0000313" key="3">
    <source>
        <dbReference type="Proteomes" id="UP000029554"/>
    </source>
</evidence>
<dbReference type="eggNOG" id="ENOG5032S0H">
    <property type="taxonomic scope" value="Bacteria"/>
</dbReference>
<dbReference type="OrthoDB" id="1451701at2"/>
<keyword evidence="3" id="KW-1185">Reference proteome</keyword>
<evidence type="ECO:0000256" key="1">
    <source>
        <dbReference type="SAM" id="Phobius"/>
    </source>
</evidence>
<dbReference type="EMBL" id="JRHH01000002">
    <property type="protein sequence ID" value="KGD68683.1"/>
    <property type="molecule type" value="Genomic_DNA"/>
</dbReference>
<feature type="transmembrane region" description="Helical" evidence="1">
    <location>
        <begin position="6"/>
        <end position="24"/>
    </location>
</feature>
<dbReference type="AlphaFoldDB" id="A0A095U276"/>
<dbReference type="Proteomes" id="UP000029554">
    <property type="component" value="Unassembled WGS sequence"/>
</dbReference>
<sequence length="164" mass="19564">MKKQLFLYLFIVSALINVFTYMYYSKKDATIEKRFEDKNKRMKDSISQFENVLYDANYFSLENNQNAQEYHSNYDVTKLLPQIKDALLAYNDAPEGNKYIDQPKMGEQKFIINKIKVLNHRWIVADYSNGTLWGDVLIKYFVKEDNSITFETIETFLYPKQQME</sequence>
<name>A0A095U276_9FLAO</name>